<keyword evidence="2" id="KW-0285">Flavoprotein</keyword>
<reference evidence="7" key="1">
    <citation type="submission" date="2020-04" db="EMBL/GenBank/DDBJ databases">
        <title>Draft genome resource of the tomato pathogen Pseudocercospora fuligena.</title>
        <authorList>
            <person name="Zaccaron A."/>
        </authorList>
    </citation>
    <scope>NUCLEOTIDE SEQUENCE</scope>
    <source>
        <strain evidence="7">PF001</strain>
    </source>
</reference>
<dbReference type="OrthoDB" id="16820at2759"/>
<dbReference type="AlphaFoldDB" id="A0A8H6VJD8"/>
<keyword evidence="5 7" id="KW-0503">Monooxygenase</keyword>
<dbReference type="EMBL" id="JABCIY010000117">
    <property type="protein sequence ID" value="KAF7192612.1"/>
    <property type="molecule type" value="Genomic_DNA"/>
</dbReference>
<dbReference type="Proteomes" id="UP000660729">
    <property type="component" value="Unassembled WGS sequence"/>
</dbReference>
<dbReference type="InterPro" id="IPR050493">
    <property type="entry name" value="FAD-dep_Monooxygenase_BioMet"/>
</dbReference>
<dbReference type="GO" id="GO:0004497">
    <property type="term" value="F:monooxygenase activity"/>
    <property type="evidence" value="ECO:0007669"/>
    <property type="project" value="UniProtKB-KW"/>
</dbReference>
<comment type="similarity">
    <text evidence="1">Belongs to the paxM FAD-dependent monooxygenase family.</text>
</comment>
<accession>A0A8H6VJD8</accession>
<dbReference type="GO" id="GO:0071949">
    <property type="term" value="F:FAD binding"/>
    <property type="evidence" value="ECO:0007669"/>
    <property type="project" value="InterPro"/>
</dbReference>
<dbReference type="Gene3D" id="3.50.50.60">
    <property type="entry name" value="FAD/NAD(P)-binding domain"/>
    <property type="match status" value="1"/>
</dbReference>
<evidence type="ECO:0000256" key="3">
    <source>
        <dbReference type="ARBA" id="ARBA00022827"/>
    </source>
</evidence>
<dbReference type="PANTHER" id="PTHR13789">
    <property type="entry name" value="MONOOXYGENASE"/>
    <property type="match status" value="1"/>
</dbReference>
<protein>
    <submittedName>
        <fullName evidence="7">FAD-dependent monooxygenase OpS4</fullName>
    </submittedName>
</protein>
<evidence type="ECO:0000313" key="7">
    <source>
        <dbReference type="EMBL" id="KAF7192612.1"/>
    </source>
</evidence>
<sequence>MSQAQLPLQILIVGGGLCGLSAALALSRSGHKVTVLEARPGPAEIGAGIQCQQNVSRIMLSWGLEEQVEKLAEPAMPFVNYRYTGEKIADIAMGGDEVKFPTWLIHRFDLQKLFLNAAIAAGAEVRFNSKVTKVEQSVPSVETNGESLSADLILLADGIGSKTRRQILAGDIEPLIRSSAYRFIVPRETMLQSPETAALMLKPLRTAFFGPGRNVICYPISRGRYFNVVMEREDEGGATLGVWNKPADLETVHKDFEDFAPIVHRIVSLTERQVVWIGRLLDFRFCQGGAVKLKVGGGMSIEDAAVLVECLARIHDKKEIPVAVRSFERLRKERCGQVQDVSWQNSFLYNLPDGPEQEARDRSIRAAEDKKKTKSVDIFEQRKIANGKGSAWDFLAQINRFDAIADARARLGNDTLEIVGSGDGPHL</sequence>
<keyword evidence="8" id="KW-1185">Reference proteome</keyword>
<dbReference type="PANTHER" id="PTHR13789:SF309">
    <property type="entry name" value="PUTATIVE (AFU_ORTHOLOGUE AFUA_6G14510)-RELATED"/>
    <property type="match status" value="1"/>
</dbReference>
<evidence type="ECO:0000256" key="5">
    <source>
        <dbReference type="ARBA" id="ARBA00023033"/>
    </source>
</evidence>
<gene>
    <name evidence="7" type="ORF">HII31_06074</name>
</gene>
<comment type="caution">
    <text evidence="7">The sequence shown here is derived from an EMBL/GenBank/DDBJ whole genome shotgun (WGS) entry which is preliminary data.</text>
</comment>
<feature type="domain" description="FAD-binding" evidence="6">
    <location>
        <begin position="9"/>
        <end position="167"/>
    </location>
</feature>
<dbReference type="PRINTS" id="PR00420">
    <property type="entry name" value="RNGMNOXGNASE"/>
</dbReference>
<dbReference type="SUPFAM" id="SSF51905">
    <property type="entry name" value="FAD/NAD(P)-binding domain"/>
    <property type="match status" value="1"/>
</dbReference>
<dbReference type="Pfam" id="PF01494">
    <property type="entry name" value="FAD_binding_3"/>
    <property type="match status" value="1"/>
</dbReference>
<proteinExistence type="inferred from homology"/>
<evidence type="ECO:0000256" key="2">
    <source>
        <dbReference type="ARBA" id="ARBA00022630"/>
    </source>
</evidence>
<keyword evidence="3" id="KW-0274">FAD</keyword>
<dbReference type="SUPFAM" id="SSF54373">
    <property type="entry name" value="FAD-linked reductases, C-terminal domain"/>
    <property type="match status" value="1"/>
</dbReference>
<dbReference type="InterPro" id="IPR002938">
    <property type="entry name" value="FAD-bd"/>
</dbReference>
<evidence type="ECO:0000313" key="8">
    <source>
        <dbReference type="Proteomes" id="UP000660729"/>
    </source>
</evidence>
<evidence type="ECO:0000259" key="6">
    <source>
        <dbReference type="Pfam" id="PF01494"/>
    </source>
</evidence>
<organism evidence="7 8">
    <name type="scientific">Pseudocercospora fuligena</name>
    <dbReference type="NCBI Taxonomy" id="685502"/>
    <lineage>
        <taxon>Eukaryota</taxon>
        <taxon>Fungi</taxon>
        <taxon>Dikarya</taxon>
        <taxon>Ascomycota</taxon>
        <taxon>Pezizomycotina</taxon>
        <taxon>Dothideomycetes</taxon>
        <taxon>Dothideomycetidae</taxon>
        <taxon>Mycosphaerellales</taxon>
        <taxon>Mycosphaerellaceae</taxon>
        <taxon>Pseudocercospora</taxon>
    </lineage>
</organism>
<keyword evidence="4" id="KW-0560">Oxidoreductase</keyword>
<evidence type="ECO:0000256" key="1">
    <source>
        <dbReference type="ARBA" id="ARBA00007992"/>
    </source>
</evidence>
<name>A0A8H6VJD8_9PEZI</name>
<evidence type="ECO:0000256" key="4">
    <source>
        <dbReference type="ARBA" id="ARBA00023002"/>
    </source>
</evidence>
<dbReference type="InterPro" id="IPR036188">
    <property type="entry name" value="FAD/NAD-bd_sf"/>
</dbReference>